<sequence>MFREPASISVSSVDAPAAKKSVSAQTPEPTAADVPSEVAEHTPASLDTLVIPVLDFREVALEEVVDFLNLKVREMEGSGRNYQFVISKAQDTVSTDAETTVSLYLEDVTFTEALNVICEEADCRWELSDGGVVRIFSVEE</sequence>
<protein>
    <submittedName>
        <fullName evidence="2">Uncharacterized protein</fullName>
    </submittedName>
</protein>
<organism evidence="2 3">
    <name type="scientific">Oceaniferula flava</name>
    <dbReference type="NCBI Taxonomy" id="2800421"/>
    <lineage>
        <taxon>Bacteria</taxon>
        <taxon>Pseudomonadati</taxon>
        <taxon>Verrucomicrobiota</taxon>
        <taxon>Verrucomicrobiia</taxon>
        <taxon>Verrucomicrobiales</taxon>
        <taxon>Verrucomicrobiaceae</taxon>
        <taxon>Oceaniferula</taxon>
    </lineage>
</organism>
<dbReference type="RefSeq" id="WP_309489892.1">
    <property type="nucleotide sequence ID" value="NZ_JAENIG010000006.1"/>
</dbReference>
<gene>
    <name evidence="2" type="ORF">JIN83_09940</name>
</gene>
<dbReference type="EMBL" id="JAENIG010000006">
    <property type="protein sequence ID" value="MBK1855279.1"/>
    <property type="molecule type" value="Genomic_DNA"/>
</dbReference>
<feature type="region of interest" description="Disordered" evidence="1">
    <location>
        <begin position="1"/>
        <end position="39"/>
    </location>
</feature>
<dbReference type="Proteomes" id="UP000634206">
    <property type="component" value="Unassembled WGS sequence"/>
</dbReference>
<evidence type="ECO:0000256" key="1">
    <source>
        <dbReference type="SAM" id="MobiDB-lite"/>
    </source>
</evidence>
<evidence type="ECO:0000313" key="2">
    <source>
        <dbReference type="EMBL" id="MBK1855279.1"/>
    </source>
</evidence>
<comment type="caution">
    <text evidence="2">The sequence shown here is derived from an EMBL/GenBank/DDBJ whole genome shotgun (WGS) entry which is preliminary data.</text>
</comment>
<evidence type="ECO:0000313" key="3">
    <source>
        <dbReference type="Proteomes" id="UP000634206"/>
    </source>
</evidence>
<keyword evidence="3" id="KW-1185">Reference proteome</keyword>
<reference evidence="2" key="1">
    <citation type="submission" date="2021-01" db="EMBL/GenBank/DDBJ databases">
        <title>Modified the classification status of verrucomicrobia.</title>
        <authorList>
            <person name="Feng X."/>
        </authorList>
    </citation>
    <scope>NUCLEOTIDE SEQUENCE</scope>
    <source>
        <strain evidence="2">5K15</strain>
    </source>
</reference>
<proteinExistence type="predicted"/>
<name>A0AAE2SE78_9BACT</name>
<dbReference type="AlphaFoldDB" id="A0AAE2SE78"/>
<accession>A0AAE2SE78</accession>